<sequence length="427" mass="48476">MSADMVAAPVFKDARKRAYLNPEGADRPLKSPLPKSTLVKARGYRKQRLVEQVVKADCAAILLYDPINIRYALDLSNMQLWATHNPFHYVMLFADGHAIEFAYRGAEHLADGFETVNEVRPGNAWFYMYTADRLQERVEAWADELVSILKERNGGNMRPNGLRLAIDKLDPPGVDALRKRGVTVVEGQALTEIARSVKSAEELELMRWTVRVCEAGMARLYDHSLPGKTEQEIWAELHYENIRSGGEWLETRLLTIGRRTNPWFQECSDHVAELGDMLGFDTDMIGPYGYCADLSRSWTIGHTRMTPHQRDLYLAAREQIEHNLGLLKAGLSFDDFNAQSWRIPDKYVACRYSVALHGVGLADEYPSIPLHPDWKASYRGHFEENMTVCVESLIGEEGKGECVKLETQVVITQNGAQRLDSFPWEDD</sequence>
<dbReference type="Gene3D" id="3.90.230.10">
    <property type="entry name" value="Creatinase/methionine aminopeptidase superfamily"/>
    <property type="match status" value="1"/>
</dbReference>
<evidence type="ECO:0000313" key="3">
    <source>
        <dbReference type="Proteomes" id="UP001271769"/>
    </source>
</evidence>
<dbReference type="InterPro" id="IPR029149">
    <property type="entry name" value="Creatin/AminoP/Spt16_N"/>
</dbReference>
<dbReference type="Pfam" id="PF00557">
    <property type="entry name" value="Peptidase_M24"/>
    <property type="match status" value="1"/>
</dbReference>
<organism evidence="2 3">
    <name type="scientific">Dongia rigui</name>
    <dbReference type="NCBI Taxonomy" id="940149"/>
    <lineage>
        <taxon>Bacteria</taxon>
        <taxon>Pseudomonadati</taxon>
        <taxon>Pseudomonadota</taxon>
        <taxon>Alphaproteobacteria</taxon>
        <taxon>Rhodospirillales</taxon>
        <taxon>Dongiaceae</taxon>
        <taxon>Dongia</taxon>
    </lineage>
</organism>
<evidence type="ECO:0000313" key="2">
    <source>
        <dbReference type="EMBL" id="MDY0873714.1"/>
    </source>
</evidence>
<accession>A0ABU5E2L7</accession>
<name>A0ABU5E2L7_9PROT</name>
<dbReference type="InterPro" id="IPR000994">
    <property type="entry name" value="Pept_M24"/>
</dbReference>
<evidence type="ECO:0000259" key="1">
    <source>
        <dbReference type="Pfam" id="PF00557"/>
    </source>
</evidence>
<dbReference type="EMBL" id="JAXCLX010000003">
    <property type="protein sequence ID" value="MDY0873714.1"/>
    <property type="molecule type" value="Genomic_DNA"/>
</dbReference>
<dbReference type="RefSeq" id="WP_320502187.1">
    <property type="nucleotide sequence ID" value="NZ_JAXCLX010000003.1"/>
</dbReference>
<dbReference type="Gene3D" id="3.40.350.10">
    <property type="entry name" value="Creatinase/prolidase N-terminal domain"/>
    <property type="match status" value="1"/>
</dbReference>
<dbReference type="CDD" id="cd01066">
    <property type="entry name" value="APP_MetAP"/>
    <property type="match status" value="1"/>
</dbReference>
<dbReference type="Proteomes" id="UP001271769">
    <property type="component" value="Unassembled WGS sequence"/>
</dbReference>
<keyword evidence="3" id="KW-1185">Reference proteome</keyword>
<comment type="caution">
    <text evidence="2">The sequence shown here is derived from an EMBL/GenBank/DDBJ whole genome shotgun (WGS) entry which is preliminary data.</text>
</comment>
<dbReference type="InterPro" id="IPR050659">
    <property type="entry name" value="Peptidase_M24B"/>
</dbReference>
<proteinExistence type="predicted"/>
<dbReference type="SUPFAM" id="SSF55920">
    <property type="entry name" value="Creatinase/aminopeptidase"/>
    <property type="match status" value="1"/>
</dbReference>
<dbReference type="InterPro" id="IPR036005">
    <property type="entry name" value="Creatinase/aminopeptidase-like"/>
</dbReference>
<feature type="domain" description="Peptidase M24" evidence="1">
    <location>
        <begin position="204"/>
        <end position="413"/>
    </location>
</feature>
<dbReference type="PANTHER" id="PTHR46112">
    <property type="entry name" value="AMINOPEPTIDASE"/>
    <property type="match status" value="1"/>
</dbReference>
<dbReference type="PANTHER" id="PTHR46112:SF2">
    <property type="entry name" value="XAA-PRO AMINOPEPTIDASE P-RELATED"/>
    <property type="match status" value="1"/>
</dbReference>
<reference evidence="2 3" key="1">
    <citation type="journal article" date="2013" name="Antonie Van Leeuwenhoek">
        <title>Dongia rigui sp. nov., isolated from freshwater of a large wetland in Korea.</title>
        <authorList>
            <person name="Baik K.S."/>
            <person name="Hwang Y.M."/>
            <person name="Choi J.S."/>
            <person name="Kwon J."/>
            <person name="Seong C.N."/>
        </authorList>
    </citation>
    <scope>NUCLEOTIDE SEQUENCE [LARGE SCALE GENOMIC DNA]</scope>
    <source>
        <strain evidence="2 3">04SU4-P</strain>
    </source>
</reference>
<protein>
    <submittedName>
        <fullName evidence="2">Xaa-Pro peptidase family protein</fullName>
    </submittedName>
</protein>
<gene>
    <name evidence="2" type="ORF">SMD31_17370</name>
</gene>